<organism evidence="9 10">
    <name type="scientific">Chungangia koreensis</name>
    <dbReference type="NCBI Taxonomy" id="752657"/>
    <lineage>
        <taxon>Bacteria</taxon>
        <taxon>Bacillati</taxon>
        <taxon>Bacillota</taxon>
        <taxon>Bacilli</taxon>
        <taxon>Lactobacillales</taxon>
        <taxon>Chungangia</taxon>
    </lineage>
</organism>
<accession>A0ABV8X9Q8</accession>
<evidence type="ECO:0000256" key="5">
    <source>
        <dbReference type="ARBA" id="ARBA00023012"/>
    </source>
</evidence>
<comment type="catalytic activity">
    <reaction evidence="1">
        <text>ATP + protein L-histidine = ADP + protein N-phospho-L-histidine.</text>
        <dbReference type="EC" id="2.7.13.3"/>
    </reaction>
</comment>
<gene>
    <name evidence="9" type="ORF">ACFOZY_15165</name>
</gene>
<feature type="domain" description="Histidine kinase/HSP90-like ATPase" evidence="8">
    <location>
        <begin position="276"/>
        <end position="365"/>
    </location>
</feature>
<dbReference type="EC" id="2.7.13.3" evidence="2"/>
<evidence type="ECO:0000313" key="9">
    <source>
        <dbReference type="EMBL" id="MFC4411729.1"/>
    </source>
</evidence>
<dbReference type="InterPro" id="IPR056374">
    <property type="entry name" value="DesK/YvfT_N"/>
</dbReference>
<dbReference type="PANTHER" id="PTHR24421:SF63">
    <property type="entry name" value="SENSOR HISTIDINE KINASE DESK"/>
    <property type="match status" value="1"/>
</dbReference>
<comment type="caution">
    <text evidence="9">The sequence shown here is derived from an EMBL/GenBank/DDBJ whole genome shotgun (WGS) entry which is preliminary data.</text>
</comment>
<evidence type="ECO:0000256" key="2">
    <source>
        <dbReference type="ARBA" id="ARBA00012438"/>
    </source>
</evidence>
<feature type="transmembrane region" description="Helical" evidence="7">
    <location>
        <begin position="12"/>
        <end position="31"/>
    </location>
</feature>
<dbReference type="Pfam" id="PF07730">
    <property type="entry name" value="HisKA_3"/>
    <property type="match status" value="1"/>
</dbReference>
<dbReference type="SUPFAM" id="SSF55874">
    <property type="entry name" value="ATPase domain of HSP90 chaperone/DNA topoisomerase II/histidine kinase"/>
    <property type="match status" value="1"/>
</dbReference>
<keyword evidence="5" id="KW-0902">Two-component regulatory system</keyword>
<dbReference type="InterPro" id="IPR036890">
    <property type="entry name" value="HATPase_C_sf"/>
</dbReference>
<sequence>MKKFQLFPKRHGLMPYISLLYLSFPIIYLTLETGFKLVLGIVMMGAFLFTYYKLYWVQSDRVYAVWWIIQLSIILAFSIIFTPWNLFMAFYSANFVAYFEKQRTFFIAMGVLGVSVLAVAVWCEMRGATLEYFLVIPMYFVMMSTPFAVRSIARQAQLEQQLNKANEQIQELIKREERTRIARDLHDTLGHTLSLITLQSQLVQRLVSKDPDYAIKEAKEIEATSRAALKQVRELVADMRSLSIDSEIERLSQLFKKAEIELQVDREEEPHKLPHLQQNIISMCLREAGTNIVKHSKANMCRISFRNQHGNMLITVKDDGVGFNASAGKGSGLDGMRERLALVEGNMNIDGQHGTELTLTIPIIVKAEEAYV</sequence>
<evidence type="ECO:0000256" key="4">
    <source>
        <dbReference type="ARBA" id="ARBA00022777"/>
    </source>
</evidence>
<dbReference type="EMBL" id="JBHSEC010000022">
    <property type="protein sequence ID" value="MFC4411729.1"/>
    <property type="molecule type" value="Genomic_DNA"/>
</dbReference>
<dbReference type="Proteomes" id="UP001595817">
    <property type="component" value="Unassembled WGS sequence"/>
</dbReference>
<proteinExistence type="predicted"/>
<dbReference type="InterPro" id="IPR003594">
    <property type="entry name" value="HATPase_dom"/>
</dbReference>
<feature type="transmembrane region" description="Helical" evidence="7">
    <location>
        <begin position="63"/>
        <end position="84"/>
    </location>
</feature>
<dbReference type="SMART" id="SM00387">
    <property type="entry name" value="HATPase_c"/>
    <property type="match status" value="1"/>
</dbReference>
<keyword evidence="7" id="KW-0472">Membrane</keyword>
<keyword evidence="3" id="KW-0808">Transferase</keyword>
<keyword evidence="6" id="KW-0175">Coiled coil</keyword>
<dbReference type="CDD" id="cd16917">
    <property type="entry name" value="HATPase_UhpB-NarQ-NarX-like"/>
    <property type="match status" value="1"/>
</dbReference>
<dbReference type="RefSeq" id="WP_378157008.1">
    <property type="nucleotide sequence ID" value="NZ_JBHSEC010000022.1"/>
</dbReference>
<dbReference type="Gene3D" id="1.20.5.1930">
    <property type="match status" value="1"/>
</dbReference>
<protein>
    <recommendedName>
        <fullName evidence="2">histidine kinase</fullName>
        <ecNumber evidence="2">2.7.13.3</ecNumber>
    </recommendedName>
</protein>
<keyword evidence="7" id="KW-0812">Transmembrane</keyword>
<reference evidence="10" key="1">
    <citation type="journal article" date="2019" name="Int. J. Syst. Evol. Microbiol.">
        <title>The Global Catalogue of Microorganisms (GCM) 10K type strain sequencing project: providing services to taxonomists for standard genome sequencing and annotation.</title>
        <authorList>
            <consortium name="The Broad Institute Genomics Platform"/>
            <consortium name="The Broad Institute Genome Sequencing Center for Infectious Disease"/>
            <person name="Wu L."/>
            <person name="Ma J."/>
        </authorList>
    </citation>
    <scope>NUCLEOTIDE SEQUENCE [LARGE SCALE GENOMIC DNA]</scope>
    <source>
        <strain evidence="10">CCUG 59778</strain>
    </source>
</reference>
<dbReference type="InterPro" id="IPR050482">
    <property type="entry name" value="Sensor_HK_TwoCompSys"/>
</dbReference>
<dbReference type="Pfam" id="PF02518">
    <property type="entry name" value="HATPase_c"/>
    <property type="match status" value="1"/>
</dbReference>
<dbReference type="Pfam" id="PF23540">
    <property type="entry name" value="DesK_N"/>
    <property type="match status" value="1"/>
</dbReference>
<evidence type="ECO:0000313" key="10">
    <source>
        <dbReference type="Proteomes" id="UP001595817"/>
    </source>
</evidence>
<feature type="coiled-coil region" evidence="6">
    <location>
        <begin position="148"/>
        <end position="182"/>
    </location>
</feature>
<name>A0ABV8X9Q8_9LACT</name>
<keyword evidence="7" id="KW-1133">Transmembrane helix</keyword>
<feature type="transmembrane region" description="Helical" evidence="7">
    <location>
        <begin position="37"/>
        <end position="56"/>
    </location>
</feature>
<dbReference type="GO" id="GO:0016301">
    <property type="term" value="F:kinase activity"/>
    <property type="evidence" value="ECO:0007669"/>
    <property type="project" value="UniProtKB-KW"/>
</dbReference>
<feature type="transmembrane region" description="Helical" evidence="7">
    <location>
        <begin position="104"/>
        <end position="123"/>
    </location>
</feature>
<evidence type="ECO:0000256" key="6">
    <source>
        <dbReference type="SAM" id="Coils"/>
    </source>
</evidence>
<keyword evidence="4 9" id="KW-0418">Kinase</keyword>
<evidence type="ECO:0000256" key="3">
    <source>
        <dbReference type="ARBA" id="ARBA00022679"/>
    </source>
</evidence>
<evidence type="ECO:0000256" key="7">
    <source>
        <dbReference type="SAM" id="Phobius"/>
    </source>
</evidence>
<evidence type="ECO:0000256" key="1">
    <source>
        <dbReference type="ARBA" id="ARBA00000085"/>
    </source>
</evidence>
<feature type="transmembrane region" description="Helical" evidence="7">
    <location>
        <begin position="130"/>
        <end position="149"/>
    </location>
</feature>
<evidence type="ECO:0000259" key="8">
    <source>
        <dbReference type="SMART" id="SM00387"/>
    </source>
</evidence>
<dbReference type="Gene3D" id="3.30.565.10">
    <property type="entry name" value="Histidine kinase-like ATPase, C-terminal domain"/>
    <property type="match status" value="1"/>
</dbReference>
<dbReference type="PANTHER" id="PTHR24421">
    <property type="entry name" value="NITRATE/NITRITE SENSOR PROTEIN NARX-RELATED"/>
    <property type="match status" value="1"/>
</dbReference>
<dbReference type="InterPro" id="IPR011712">
    <property type="entry name" value="Sig_transdc_His_kin_sub3_dim/P"/>
</dbReference>
<keyword evidence="10" id="KW-1185">Reference proteome</keyword>